<keyword evidence="3" id="KW-0238">DNA-binding</keyword>
<dbReference type="CDD" id="cd00265">
    <property type="entry name" value="MADS_MEF2_like"/>
    <property type="match status" value="1"/>
</dbReference>
<evidence type="ECO:0000256" key="1">
    <source>
        <dbReference type="ARBA" id="ARBA00004123"/>
    </source>
</evidence>
<dbReference type="RefSeq" id="XP_031379815.1">
    <property type="nucleotide sequence ID" value="XM_031523955.1"/>
</dbReference>
<dbReference type="GO" id="GO:0005634">
    <property type="term" value="C:nucleus"/>
    <property type="evidence" value="ECO:0007669"/>
    <property type="project" value="UniProtKB-SubCell"/>
</dbReference>
<dbReference type="InterPro" id="IPR036879">
    <property type="entry name" value="TF_MADSbox_sf"/>
</dbReference>
<feature type="region of interest" description="Disordered" evidence="7">
    <location>
        <begin position="197"/>
        <end position="222"/>
    </location>
</feature>
<organism evidence="10 12">
    <name type="scientific">Punica granatum</name>
    <name type="common">Pomegranate</name>
    <dbReference type="NCBI Taxonomy" id="22663"/>
    <lineage>
        <taxon>Eukaryota</taxon>
        <taxon>Viridiplantae</taxon>
        <taxon>Streptophyta</taxon>
        <taxon>Embryophyta</taxon>
        <taxon>Tracheophyta</taxon>
        <taxon>Spermatophyta</taxon>
        <taxon>Magnoliopsida</taxon>
        <taxon>eudicotyledons</taxon>
        <taxon>Gunneridae</taxon>
        <taxon>Pentapetalae</taxon>
        <taxon>rosids</taxon>
        <taxon>malvids</taxon>
        <taxon>Myrtales</taxon>
        <taxon>Lythraceae</taxon>
        <taxon>Punica</taxon>
    </lineage>
</organism>
<proteinExistence type="predicted"/>
<dbReference type="SUPFAM" id="SSF55455">
    <property type="entry name" value="SRF-like"/>
    <property type="match status" value="1"/>
</dbReference>
<dbReference type="PROSITE" id="PS00350">
    <property type="entry name" value="MADS_BOX_1"/>
    <property type="match status" value="1"/>
</dbReference>
<keyword evidence="5" id="KW-0539">Nucleus</keyword>
<feature type="coiled-coil region" evidence="6">
    <location>
        <begin position="120"/>
        <end position="183"/>
    </location>
</feature>
<evidence type="ECO:0000259" key="9">
    <source>
        <dbReference type="PROSITE" id="PS51297"/>
    </source>
</evidence>
<evidence type="ECO:0000259" key="8">
    <source>
        <dbReference type="PROSITE" id="PS50066"/>
    </source>
</evidence>
<comment type="subcellular location">
    <subcellularLocation>
        <location evidence="1">Nucleus</location>
    </subcellularLocation>
</comment>
<keyword evidence="4" id="KW-0804">Transcription</keyword>
<dbReference type="AlphaFoldDB" id="A0A6P8CEA6"/>
<dbReference type="SMART" id="SM00432">
    <property type="entry name" value="MADS"/>
    <property type="match status" value="1"/>
</dbReference>
<dbReference type="InterPro" id="IPR033896">
    <property type="entry name" value="MEF2-like_N"/>
</dbReference>
<dbReference type="PRINTS" id="PR00404">
    <property type="entry name" value="MADSDOMAIN"/>
</dbReference>
<dbReference type="InterPro" id="IPR002100">
    <property type="entry name" value="TF_MADSbox"/>
</dbReference>
<dbReference type="GeneID" id="116195009"/>
<dbReference type="Pfam" id="PF00319">
    <property type="entry name" value="SRF-TF"/>
    <property type="match status" value="1"/>
</dbReference>
<dbReference type="InterPro" id="IPR050142">
    <property type="entry name" value="MADS-box/MEF2_TF"/>
</dbReference>
<evidence type="ECO:0000256" key="2">
    <source>
        <dbReference type="ARBA" id="ARBA00023015"/>
    </source>
</evidence>
<gene>
    <name evidence="11 12" type="primary">LOC116195009</name>
</gene>
<evidence type="ECO:0000256" key="7">
    <source>
        <dbReference type="SAM" id="MobiDB-lite"/>
    </source>
</evidence>
<dbReference type="GO" id="GO:0046983">
    <property type="term" value="F:protein dimerization activity"/>
    <property type="evidence" value="ECO:0007669"/>
    <property type="project" value="InterPro"/>
</dbReference>
<feature type="domain" description="MADS-box" evidence="8">
    <location>
        <begin position="1"/>
        <end position="61"/>
    </location>
</feature>
<dbReference type="GO" id="GO:0000977">
    <property type="term" value="F:RNA polymerase II transcription regulatory region sequence-specific DNA binding"/>
    <property type="evidence" value="ECO:0007669"/>
    <property type="project" value="InterPro"/>
</dbReference>
<feature type="domain" description="K-box" evidence="9">
    <location>
        <begin position="86"/>
        <end position="180"/>
    </location>
</feature>
<evidence type="ECO:0000256" key="6">
    <source>
        <dbReference type="SAM" id="Coils"/>
    </source>
</evidence>
<dbReference type="PROSITE" id="PS51297">
    <property type="entry name" value="K_BOX"/>
    <property type="match status" value="1"/>
</dbReference>
<sequence length="222" mass="25352">MGRGKITIQRIDNSTARQVTFSKRRNGLLKKAKELSVLCDAEVGIIIFSCTSKLYDYASTNMASIIERYKSAREEHNQLLNPDTEVKFWKMEAASLRQNLQHLHESYRHYMGQELSGLTAKELKSLENQLETSIKNIRLRKDQILNEEIKELNRKGRLIQLENIELQNKANIIYQENSELQKKGAKPKQITSAAGDVNQATNGCDSHGPLNLELCKPQPRSK</sequence>
<evidence type="ECO:0000256" key="5">
    <source>
        <dbReference type="ARBA" id="ARBA00023242"/>
    </source>
</evidence>
<reference evidence="11 12" key="2">
    <citation type="submission" date="2025-04" db="UniProtKB">
        <authorList>
            <consortium name="RefSeq"/>
        </authorList>
    </citation>
    <scope>IDENTIFICATION</scope>
    <source>
        <tissue evidence="11 12">Leaf</tissue>
    </source>
</reference>
<evidence type="ECO:0000313" key="11">
    <source>
        <dbReference type="RefSeq" id="XP_031379815.1"/>
    </source>
</evidence>
<dbReference type="RefSeq" id="XP_031379816.1">
    <property type="nucleotide sequence ID" value="XM_031523956.1"/>
</dbReference>
<name>A0A6P8CEA6_PUNGR</name>
<dbReference type="Gene3D" id="3.40.1810.10">
    <property type="entry name" value="Transcription factor, MADS-box"/>
    <property type="match status" value="1"/>
</dbReference>
<keyword evidence="6" id="KW-0175">Coiled coil</keyword>
<reference evidence="10" key="1">
    <citation type="journal article" date="2020" name="Plant Biotechnol. J.">
        <title>The pomegranate (Punica granatum L.) draft genome dissects genetic divergence between soft- and hard-seeded cultivars.</title>
        <authorList>
            <person name="Luo X."/>
            <person name="Li H."/>
            <person name="Wu Z."/>
            <person name="Yao W."/>
            <person name="Zhao P."/>
            <person name="Cao D."/>
            <person name="Yu H."/>
            <person name="Li K."/>
            <person name="Poudel K."/>
            <person name="Zhao D."/>
            <person name="Zhang F."/>
            <person name="Xia X."/>
            <person name="Chen L."/>
            <person name="Wang Q."/>
            <person name="Jing D."/>
            <person name="Cao S."/>
        </authorList>
    </citation>
    <scope>NUCLEOTIDE SEQUENCE [LARGE SCALE GENOMIC DNA]</scope>
</reference>
<evidence type="ECO:0000256" key="4">
    <source>
        <dbReference type="ARBA" id="ARBA00023163"/>
    </source>
</evidence>
<keyword evidence="10" id="KW-1185">Reference proteome</keyword>
<dbReference type="GO" id="GO:0045944">
    <property type="term" value="P:positive regulation of transcription by RNA polymerase II"/>
    <property type="evidence" value="ECO:0007669"/>
    <property type="project" value="InterPro"/>
</dbReference>
<dbReference type="Proteomes" id="UP000515151">
    <property type="component" value="Chromosome 2"/>
</dbReference>
<dbReference type="Pfam" id="PF01486">
    <property type="entry name" value="K-box"/>
    <property type="match status" value="1"/>
</dbReference>
<evidence type="ECO:0000313" key="12">
    <source>
        <dbReference type="RefSeq" id="XP_031379816.1"/>
    </source>
</evidence>
<keyword evidence="2" id="KW-0805">Transcription regulation</keyword>
<dbReference type="InterPro" id="IPR002487">
    <property type="entry name" value="TF_Kbox"/>
</dbReference>
<dbReference type="FunFam" id="3.40.1810.10:FF:000003">
    <property type="entry name" value="MADS-box transcription factor MADS-MC"/>
    <property type="match status" value="1"/>
</dbReference>
<protein>
    <submittedName>
        <fullName evidence="11 12">MADS-box transcription factor 23-like isoform X1</fullName>
    </submittedName>
</protein>
<dbReference type="OrthoDB" id="1898716at2759"/>
<dbReference type="PROSITE" id="PS50066">
    <property type="entry name" value="MADS_BOX_2"/>
    <property type="match status" value="1"/>
</dbReference>
<accession>A0A6P8CEA6</accession>
<evidence type="ECO:0000313" key="10">
    <source>
        <dbReference type="Proteomes" id="UP000515151"/>
    </source>
</evidence>
<dbReference type="PANTHER" id="PTHR48019">
    <property type="entry name" value="SERUM RESPONSE FACTOR HOMOLOG"/>
    <property type="match status" value="1"/>
</dbReference>
<dbReference type="GO" id="GO:0003700">
    <property type="term" value="F:DNA-binding transcription factor activity"/>
    <property type="evidence" value="ECO:0007669"/>
    <property type="project" value="InterPro"/>
</dbReference>
<evidence type="ECO:0000256" key="3">
    <source>
        <dbReference type="ARBA" id="ARBA00023125"/>
    </source>
</evidence>